<dbReference type="KEGG" id="pta:HPL003_02220"/>
<dbReference type="Pfam" id="PF08244">
    <property type="entry name" value="Glyco_hydro_32C"/>
    <property type="match status" value="1"/>
</dbReference>
<dbReference type="SUPFAM" id="SSF49899">
    <property type="entry name" value="Concanavalin A-like lectins/glucanases"/>
    <property type="match status" value="1"/>
</dbReference>
<dbReference type="InterPro" id="IPR013189">
    <property type="entry name" value="Glyco_hydro_32_C"/>
</dbReference>
<dbReference type="OrthoDB" id="9975119at2"/>
<dbReference type="EMBL" id="CP003107">
    <property type="protein sequence ID" value="AET57225.1"/>
    <property type="molecule type" value="Genomic_DNA"/>
</dbReference>
<proteinExistence type="predicted"/>
<dbReference type="RefSeq" id="WP_014278008.1">
    <property type="nucleotide sequence ID" value="NC_016641.1"/>
</dbReference>
<dbReference type="AlphaFoldDB" id="G7VZI3"/>
<accession>G7VZI3</accession>
<evidence type="ECO:0000313" key="2">
    <source>
        <dbReference type="EMBL" id="AET57225.1"/>
    </source>
</evidence>
<dbReference type="InterPro" id="IPR013320">
    <property type="entry name" value="ConA-like_dom_sf"/>
</dbReference>
<dbReference type="Gene3D" id="2.60.120.560">
    <property type="entry name" value="Exo-inulinase, domain 1"/>
    <property type="match status" value="1"/>
</dbReference>
<feature type="domain" description="Glycosyl hydrolase family 32 C-terminal" evidence="1">
    <location>
        <begin position="37"/>
        <end position="75"/>
    </location>
</feature>
<dbReference type="GO" id="GO:0016787">
    <property type="term" value="F:hydrolase activity"/>
    <property type="evidence" value="ECO:0007669"/>
    <property type="project" value="UniProtKB-KW"/>
</dbReference>
<protein>
    <submittedName>
        <fullName evidence="2">Glycoside hydrolase family protein</fullName>
    </submittedName>
</protein>
<gene>
    <name evidence="2" type="ordered locus">HPL003_02220</name>
</gene>
<reference evidence="2 3" key="3">
    <citation type="journal article" date="2012" name="J. Bacteriol.">
        <title>Genome Sequence of Paenibacillus terrae HPL-003, a Xylanase-Producing Bacterium Isolated from Soil Found in Forest Residue.</title>
        <authorList>
            <person name="Shin S.H."/>
            <person name="Kim S."/>
            <person name="Kim J.Y."/>
            <person name="Song H.Y."/>
            <person name="Cho S.J."/>
            <person name="Kim D.R."/>
            <person name="Lee K.I."/>
            <person name="Lim H.K."/>
            <person name="Park N.J."/>
            <person name="Hwang I.T."/>
            <person name="Yang K.S."/>
        </authorList>
    </citation>
    <scope>NUCLEOTIDE SEQUENCE [LARGE SCALE GENOMIC DNA]</scope>
    <source>
        <strain evidence="2 3">HPL-003</strain>
    </source>
</reference>
<evidence type="ECO:0000313" key="3">
    <source>
        <dbReference type="Proteomes" id="UP000005876"/>
    </source>
</evidence>
<dbReference type="Proteomes" id="UP000005876">
    <property type="component" value="Chromosome"/>
</dbReference>
<sequence length="86" mass="9852">MPTISRWNPNEAELPSVDRLCKRKRGGKTFPYDVELERPLKLLPDQEYELKVFVDGTICEVYVGGEVALSARIYDIQHGKKACTIR</sequence>
<name>G7VZI3_PAETH</name>
<dbReference type="HOGENOM" id="CLU_2495016_0_0_9"/>
<reference evidence="3" key="1">
    <citation type="submission" date="2011-11" db="EMBL/GenBank/DDBJ databases">
        <title>Complete sequence of Paenibacillus terrae HPL-003.</title>
        <authorList>
            <person name="Shin S.H."/>
            <person name="Kim S."/>
            <person name="Kim J.Y."/>
        </authorList>
    </citation>
    <scope>NUCLEOTIDE SEQUENCE [LARGE SCALE GENOMIC DNA]</scope>
    <source>
        <strain evidence="3">HPL-003</strain>
    </source>
</reference>
<evidence type="ECO:0000259" key="1">
    <source>
        <dbReference type="Pfam" id="PF08244"/>
    </source>
</evidence>
<reference key="2">
    <citation type="submission" date="2011-11" db="EMBL/GenBank/DDBJ databases">
        <authorList>
            <person name="Shin S.H."/>
            <person name="Kim S."/>
            <person name="Kim J.Y."/>
        </authorList>
    </citation>
    <scope>NUCLEOTIDE SEQUENCE</scope>
    <source>
        <strain>HPL-003</strain>
    </source>
</reference>
<organism evidence="2 3">
    <name type="scientific">Paenibacillus terrae (strain HPL-003)</name>
    <dbReference type="NCBI Taxonomy" id="985665"/>
    <lineage>
        <taxon>Bacteria</taxon>
        <taxon>Bacillati</taxon>
        <taxon>Bacillota</taxon>
        <taxon>Bacilli</taxon>
        <taxon>Bacillales</taxon>
        <taxon>Paenibacillaceae</taxon>
        <taxon>Paenibacillus</taxon>
    </lineage>
</organism>
<dbReference type="STRING" id="985665.HPL003_02220"/>
<keyword evidence="2" id="KW-0378">Hydrolase</keyword>